<evidence type="ECO:0000313" key="19">
    <source>
        <dbReference type="EMBL" id="CAI2386292.1"/>
    </source>
</evidence>
<evidence type="ECO:0000259" key="17">
    <source>
        <dbReference type="PROSITE" id="PS50011"/>
    </source>
</evidence>
<comment type="catalytic activity">
    <reaction evidence="14">
        <text>L-seryl-[protein] + ATP = O-phospho-L-seryl-[protein] + ADP + H(+)</text>
        <dbReference type="Rhea" id="RHEA:17989"/>
        <dbReference type="Rhea" id="RHEA-COMP:9863"/>
        <dbReference type="Rhea" id="RHEA-COMP:11604"/>
        <dbReference type="ChEBI" id="CHEBI:15378"/>
        <dbReference type="ChEBI" id="CHEBI:29999"/>
        <dbReference type="ChEBI" id="CHEBI:30616"/>
        <dbReference type="ChEBI" id="CHEBI:83421"/>
        <dbReference type="ChEBI" id="CHEBI:456216"/>
        <dbReference type="EC" id="2.7.11.1"/>
    </reaction>
</comment>
<dbReference type="PROSITE" id="PS00018">
    <property type="entry name" value="EF_HAND_1"/>
    <property type="match status" value="1"/>
</dbReference>
<dbReference type="InterPro" id="IPR008271">
    <property type="entry name" value="Ser/Thr_kinase_AS"/>
</dbReference>
<keyword evidence="4 16" id="KW-0723">Serine/threonine-protein kinase</keyword>
<evidence type="ECO:0000256" key="9">
    <source>
        <dbReference type="ARBA" id="ARBA00022777"/>
    </source>
</evidence>
<evidence type="ECO:0000256" key="12">
    <source>
        <dbReference type="ARBA" id="ARBA00024334"/>
    </source>
</evidence>
<keyword evidence="6" id="KW-0479">Metal-binding</keyword>
<name>A0AAD1Y810_EUPCR</name>
<evidence type="ECO:0000256" key="15">
    <source>
        <dbReference type="PROSITE-ProRule" id="PRU10141"/>
    </source>
</evidence>
<sequence>MGSSQSNKKFKITSCKESGEARAELLKKYKISHGVIGEGAFGKVYKGSCLENSNNKVAIKAFKKKQLYEDDIKSIEAEIKVLSQLDHPNIIKYYESFADEGNMYIVTDFIKGKTLSKLLEEEATAFSEGESAHLLHQLASAINHCHSKNITHRDVKLENIMVDERMNVTLLDFGLSKTFNKKKLLKSACGTPSFMAPEAMTNNYNEKCDVWSFGIVMYILLTGRLPFRSKTPEKILKEALKCDLKLGRSYWDHISKEAKDLISMVLNPDAQERFCIQEVLEHPWFDIVRDDSTDDSQEGPELRVLETLTNFSFENKFTKACMRLIASFTKIPSDSAIRQEFNRIDEKRNAIISKEELRNAFDKNDLIYTDKELKTIIGDLNFSGEEYINYTEFCTATMNKSDILNSKNCKSLFSLFDSDKDGVISGKDIMMGLEKSGIFTKSLIKAIIKDSGIKKSQTLGFEEFEDMLSS</sequence>
<dbReference type="SMART" id="SM00220">
    <property type="entry name" value="S_TKc"/>
    <property type="match status" value="1"/>
</dbReference>
<accession>A0AAD1Y810</accession>
<evidence type="ECO:0000256" key="3">
    <source>
        <dbReference type="ARBA" id="ARBA00012513"/>
    </source>
</evidence>
<dbReference type="InterPro" id="IPR018247">
    <property type="entry name" value="EF_Hand_1_Ca_BS"/>
</dbReference>
<dbReference type="EMBL" id="CAMPGE010028790">
    <property type="protein sequence ID" value="CAI2386292.1"/>
    <property type="molecule type" value="Genomic_DNA"/>
</dbReference>
<evidence type="ECO:0000256" key="10">
    <source>
        <dbReference type="ARBA" id="ARBA00022837"/>
    </source>
</evidence>
<comment type="catalytic activity">
    <reaction evidence="13">
        <text>L-threonyl-[protein] + ATP = O-phospho-L-threonyl-[protein] + ADP + H(+)</text>
        <dbReference type="Rhea" id="RHEA:46608"/>
        <dbReference type="Rhea" id="RHEA-COMP:11060"/>
        <dbReference type="Rhea" id="RHEA-COMP:11605"/>
        <dbReference type="ChEBI" id="CHEBI:15378"/>
        <dbReference type="ChEBI" id="CHEBI:30013"/>
        <dbReference type="ChEBI" id="CHEBI:30616"/>
        <dbReference type="ChEBI" id="CHEBI:61977"/>
        <dbReference type="ChEBI" id="CHEBI:456216"/>
        <dbReference type="EC" id="2.7.11.1"/>
    </reaction>
</comment>
<dbReference type="InterPro" id="IPR011009">
    <property type="entry name" value="Kinase-like_dom_sf"/>
</dbReference>
<comment type="subunit">
    <text evidence="2">Monomer.</text>
</comment>
<dbReference type="Gene3D" id="1.10.510.10">
    <property type="entry name" value="Transferase(Phosphotransferase) domain 1"/>
    <property type="match status" value="1"/>
</dbReference>
<feature type="domain" description="Protein kinase" evidence="17">
    <location>
        <begin position="30"/>
        <end position="285"/>
    </location>
</feature>
<keyword evidence="10" id="KW-0106">Calcium</keyword>
<evidence type="ECO:0000259" key="18">
    <source>
        <dbReference type="PROSITE" id="PS50222"/>
    </source>
</evidence>
<dbReference type="PROSITE" id="PS50222">
    <property type="entry name" value="EF_HAND_2"/>
    <property type="match status" value="1"/>
</dbReference>
<dbReference type="PANTHER" id="PTHR24349">
    <property type="entry name" value="SERINE/THREONINE-PROTEIN KINASE"/>
    <property type="match status" value="1"/>
</dbReference>
<evidence type="ECO:0000256" key="14">
    <source>
        <dbReference type="ARBA" id="ARBA00048679"/>
    </source>
</evidence>
<evidence type="ECO:0000256" key="13">
    <source>
        <dbReference type="ARBA" id="ARBA00047899"/>
    </source>
</evidence>
<dbReference type="Gene3D" id="1.10.238.10">
    <property type="entry name" value="EF-hand"/>
    <property type="match status" value="2"/>
</dbReference>
<evidence type="ECO:0000256" key="1">
    <source>
        <dbReference type="ARBA" id="ARBA00001946"/>
    </source>
</evidence>
<dbReference type="InterPro" id="IPR011992">
    <property type="entry name" value="EF-hand-dom_pair"/>
</dbReference>
<dbReference type="InterPro" id="IPR017441">
    <property type="entry name" value="Protein_kinase_ATP_BS"/>
</dbReference>
<keyword evidence="9" id="KW-0418">Kinase</keyword>
<keyword evidence="11 15" id="KW-0067">ATP-binding</keyword>
<evidence type="ECO:0000256" key="4">
    <source>
        <dbReference type="ARBA" id="ARBA00022527"/>
    </source>
</evidence>
<comment type="caution">
    <text evidence="19">The sequence shown here is derived from an EMBL/GenBank/DDBJ whole genome shotgun (WGS) entry which is preliminary data.</text>
</comment>
<dbReference type="InterPro" id="IPR050205">
    <property type="entry name" value="CDPK_Ser/Thr_kinases"/>
</dbReference>
<organism evidence="19 20">
    <name type="scientific">Euplotes crassus</name>
    <dbReference type="NCBI Taxonomy" id="5936"/>
    <lineage>
        <taxon>Eukaryota</taxon>
        <taxon>Sar</taxon>
        <taxon>Alveolata</taxon>
        <taxon>Ciliophora</taxon>
        <taxon>Intramacronucleata</taxon>
        <taxon>Spirotrichea</taxon>
        <taxon>Hypotrichia</taxon>
        <taxon>Euplotida</taxon>
        <taxon>Euplotidae</taxon>
        <taxon>Moneuplotes</taxon>
    </lineage>
</organism>
<evidence type="ECO:0000313" key="20">
    <source>
        <dbReference type="Proteomes" id="UP001295684"/>
    </source>
</evidence>
<proteinExistence type="inferred from homology"/>
<dbReference type="EC" id="2.7.11.1" evidence="3"/>
<gene>
    <name evidence="19" type="ORF">ECRASSUSDP1_LOCUS27902</name>
</gene>
<evidence type="ECO:0000256" key="5">
    <source>
        <dbReference type="ARBA" id="ARBA00022679"/>
    </source>
</evidence>
<feature type="domain" description="EF-hand" evidence="18">
    <location>
        <begin position="404"/>
        <end position="439"/>
    </location>
</feature>
<evidence type="ECO:0000256" key="11">
    <source>
        <dbReference type="ARBA" id="ARBA00022840"/>
    </source>
</evidence>
<evidence type="ECO:0000256" key="2">
    <source>
        <dbReference type="ARBA" id="ARBA00011245"/>
    </source>
</evidence>
<keyword evidence="20" id="KW-1185">Reference proteome</keyword>
<dbReference type="AlphaFoldDB" id="A0AAD1Y810"/>
<evidence type="ECO:0000256" key="16">
    <source>
        <dbReference type="RuleBase" id="RU000304"/>
    </source>
</evidence>
<keyword evidence="8 15" id="KW-0547">Nucleotide-binding</keyword>
<dbReference type="FunFam" id="3.30.200.20:FF:000315">
    <property type="entry name" value="Calcium-dependent protein kinase 3"/>
    <property type="match status" value="1"/>
</dbReference>
<comment type="similarity">
    <text evidence="12">Belongs to the protein kinase superfamily. Ser/Thr protein kinase family. CDPK subfamily.</text>
</comment>
<dbReference type="InterPro" id="IPR000719">
    <property type="entry name" value="Prot_kinase_dom"/>
</dbReference>
<dbReference type="GO" id="GO:0005524">
    <property type="term" value="F:ATP binding"/>
    <property type="evidence" value="ECO:0007669"/>
    <property type="project" value="UniProtKB-UniRule"/>
</dbReference>
<evidence type="ECO:0000256" key="7">
    <source>
        <dbReference type="ARBA" id="ARBA00022737"/>
    </source>
</evidence>
<evidence type="ECO:0000256" key="8">
    <source>
        <dbReference type="ARBA" id="ARBA00022741"/>
    </source>
</evidence>
<dbReference type="PROSITE" id="PS00107">
    <property type="entry name" value="PROTEIN_KINASE_ATP"/>
    <property type="match status" value="1"/>
</dbReference>
<dbReference type="InterPro" id="IPR002048">
    <property type="entry name" value="EF_hand_dom"/>
</dbReference>
<dbReference type="GO" id="GO:0005509">
    <property type="term" value="F:calcium ion binding"/>
    <property type="evidence" value="ECO:0007669"/>
    <property type="project" value="InterPro"/>
</dbReference>
<dbReference type="Proteomes" id="UP001295684">
    <property type="component" value="Unassembled WGS sequence"/>
</dbReference>
<feature type="binding site" evidence="15">
    <location>
        <position position="60"/>
    </location>
    <ligand>
        <name>ATP</name>
        <dbReference type="ChEBI" id="CHEBI:30616"/>
    </ligand>
</feature>
<reference evidence="19" key="1">
    <citation type="submission" date="2023-07" db="EMBL/GenBank/DDBJ databases">
        <authorList>
            <consortium name="AG Swart"/>
            <person name="Singh M."/>
            <person name="Singh A."/>
            <person name="Seah K."/>
            <person name="Emmerich C."/>
        </authorList>
    </citation>
    <scope>NUCLEOTIDE SEQUENCE</scope>
    <source>
        <strain evidence="19">DP1</strain>
    </source>
</reference>
<evidence type="ECO:0000256" key="6">
    <source>
        <dbReference type="ARBA" id="ARBA00022723"/>
    </source>
</evidence>
<dbReference type="PROSITE" id="PS50011">
    <property type="entry name" value="PROTEIN_KINASE_DOM"/>
    <property type="match status" value="1"/>
</dbReference>
<keyword evidence="7" id="KW-0677">Repeat</keyword>
<dbReference type="Pfam" id="PF00069">
    <property type="entry name" value="Pkinase"/>
    <property type="match status" value="1"/>
</dbReference>
<dbReference type="SUPFAM" id="SSF47473">
    <property type="entry name" value="EF-hand"/>
    <property type="match status" value="1"/>
</dbReference>
<dbReference type="Gene3D" id="3.30.200.20">
    <property type="entry name" value="Phosphorylase Kinase, domain 1"/>
    <property type="match status" value="1"/>
</dbReference>
<dbReference type="FunFam" id="1.10.510.10:FF:000571">
    <property type="entry name" value="Maternal embryonic leucine zipper kinase"/>
    <property type="match status" value="1"/>
</dbReference>
<dbReference type="SUPFAM" id="SSF56112">
    <property type="entry name" value="Protein kinase-like (PK-like)"/>
    <property type="match status" value="1"/>
</dbReference>
<protein>
    <recommendedName>
        <fullName evidence="3">non-specific serine/threonine protein kinase</fullName>
        <ecNumber evidence="3">2.7.11.1</ecNumber>
    </recommendedName>
</protein>
<comment type="cofactor">
    <cofactor evidence="1">
        <name>Mg(2+)</name>
        <dbReference type="ChEBI" id="CHEBI:18420"/>
    </cofactor>
</comment>
<dbReference type="CDD" id="cd05117">
    <property type="entry name" value="STKc_CAMK"/>
    <property type="match status" value="1"/>
</dbReference>
<dbReference type="PROSITE" id="PS00108">
    <property type="entry name" value="PROTEIN_KINASE_ST"/>
    <property type="match status" value="1"/>
</dbReference>
<dbReference type="GO" id="GO:0004674">
    <property type="term" value="F:protein serine/threonine kinase activity"/>
    <property type="evidence" value="ECO:0007669"/>
    <property type="project" value="UniProtKB-KW"/>
</dbReference>
<keyword evidence="5" id="KW-0808">Transferase</keyword>
<dbReference type="Pfam" id="PF13499">
    <property type="entry name" value="EF-hand_7"/>
    <property type="match status" value="1"/>
</dbReference>